<dbReference type="VEuPathDB" id="CryptoDB:Vbra_4596"/>
<keyword evidence="2" id="KW-1185">Reference proteome</keyword>
<proteinExistence type="predicted"/>
<sequence length="247" mass="27052">MRSCHRELTVKPRTLSPQIILAPQKEGEGTHALSSCVTRIQQSTNQQACVCPLCSMVYDISGPGPREREIWLNDLSEEGIEVICSEDFGIEYLSVSAGCQEKVSGREGKVWGANNYLVVPMACRDYISNSPKSYNVLFVVATVTSETYLSAKNMGVLRQDADHSIVPDGVRGTPSMYVDIEGVAVHCYQSHGHFADANVLGMGALRDLGWSPMINWADNTFMLTSLTDLPQLCAHGTMLKPRSRHGG</sequence>
<evidence type="ECO:0000313" key="2">
    <source>
        <dbReference type="Proteomes" id="UP000041254"/>
    </source>
</evidence>
<dbReference type="OrthoDB" id="5857882at2759"/>
<protein>
    <submittedName>
        <fullName evidence="1">Uncharacterized protein</fullName>
    </submittedName>
</protein>
<accession>A0A0G4GS80</accession>
<evidence type="ECO:0000313" key="1">
    <source>
        <dbReference type="EMBL" id="CEM33481.1"/>
    </source>
</evidence>
<dbReference type="InParanoid" id="A0A0G4GS80"/>
<reference evidence="1 2" key="1">
    <citation type="submission" date="2014-11" db="EMBL/GenBank/DDBJ databases">
        <authorList>
            <person name="Zhu J."/>
            <person name="Qi W."/>
            <person name="Song R."/>
        </authorList>
    </citation>
    <scope>NUCLEOTIDE SEQUENCE [LARGE SCALE GENOMIC DNA]</scope>
</reference>
<dbReference type="Proteomes" id="UP000041254">
    <property type="component" value="Unassembled WGS sequence"/>
</dbReference>
<name>A0A0G4GS80_VITBC</name>
<organism evidence="1 2">
    <name type="scientific">Vitrella brassicaformis (strain CCMP3155)</name>
    <dbReference type="NCBI Taxonomy" id="1169540"/>
    <lineage>
        <taxon>Eukaryota</taxon>
        <taxon>Sar</taxon>
        <taxon>Alveolata</taxon>
        <taxon>Colpodellida</taxon>
        <taxon>Vitrellaceae</taxon>
        <taxon>Vitrella</taxon>
    </lineage>
</organism>
<dbReference type="EMBL" id="CDMY01000783">
    <property type="protein sequence ID" value="CEM33481.1"/>
    <property type="molecule type" value="Genomic_DNA"/>
</dbReference>
<gene>
    <name evidence="1" type="ORF">Vbra_4596</name>
</gene>
<dbReference type="AlphaFoldDB" id="A0A0G4GS80"/>
<dbReference type="PhylomeDB" id="A0A0G4GS80"/>